<dbReference type="Proteomes" id="UP000699865">
    <property type="component" value="Unassembled WGS sequence"/>
</dbReference>
<name>A0ABS6L5Y5_9GAMM</name>
<organism evidence="1 2">
    <name type="scientific">Rahnella perminowiae</name>
    <dbReference type="NCBI Taxonomy" id="2816244"/>
    <lineage>
        <taxon>Bacteria</taxon>
        <taxon>Pseudomonadati</taxon>
        <taxon>Pseudomonadota</taxon>
        <taxon>Gammaproteobacteria</taxon>
        <taxon>Enterobacterales</taxon>
        <taxon>Yersiniaceae</taxon>
        <taxon>Rahnella</taxon>
    </lineage>
</organism>
<proteinExistence type="predicted"/>
<comment type="caution">
    <text evidence="1">The sequence shown here is derived from an EMBL/GenBank/DDBJ whole genome shotgun (WGS) entry which is preliminary data.</text>
</comment>
<protein>
    <submittedName>
        <fullName evidence="1">Uncharacterized protein</fullName>
    </submittedName>
</protein>
<evidence type="ECO:0000313" key="2">
    <source>
        <dbReference type="Proteomes" id="UP000699865"/>
    </source>
</evidence>
<reference evidence="1 2" key="1">
    <citation type="submission" date="2021-03" db="EMBL/GenBank/DDBJ databases">
        <title>Five novel Rahnella species.</title>
        <authorList>
            <person name="Brady C."/>
            <person name="Asselin J."/>
            <person name="Beer S."/>
            <person name="Bruberg M.B."/>
            <person name="Crampton B."/>
            <person name="Venter S."/>
            <person name="Arnold D."/>
            <person name="Denman S."/>
        </authorList>
    </citation>
    <scope>NUCLEOTIDE SEQUENCE [LARGE SCALE GENOMIC DNA]</scope>
    <source>
        <strain evidence="1 2">L72c</strain>
    </source>
</reference>
<accession>A0ABS6L5Y5</accession>
<keyword evidence="2" id="KW-1185">Reference proteome</keyword>
<evidence type="ECO:0000313" key="1">
    <source>
        <dbReference type="EMBL" id="MBU9836865.1"/>
    </source>
</evidence>
<gene>
    <name evidence="1" type="ORF">J1786_18875</name>
</gene>
<dbReference type="RefSeq" id="WP_217139008.1">
    <property type="nucleotide sequence ID" value="NZ_JAFMOU010000071.1"/>
</dbReference>
<dbReference type="EMBL" id="JAFMOU010000071">
    <property type="protein sequence ID" value="MBU9836865.1"/>
    <property type="molecule type" value="Genomic_DNA"/>
</dbReference>
<sequence length="263" mass="30076">MLAAKTSSHEKSFLKIVLNNDYYYTLKILRFLVVTLVGSYSPIGYSFSGIDIPDIKPFQEESVIVQKGNVVYFDGLISKESFTTLSNFPHPDKIESISINSMGGDVEAALDIADWMWENHINITIRTVCASACANYLFPAARNKFIGKDSYLLLHGGVNSPEKEFQLDTNTDFSRNSFFESPEVKKIKSRESVFYHKINVDSKYPYCPQLEENYSDKFPEKWFSYEPLSLEKFGISNIHYANSPSQWILLMRSKNVIFANNCN</sequence>